<comment type="caution">
    <text evidence="2">The sequence shown here is derived from an EMBL/GenBank/DDBJ whole genome shotgun (WGS) entry which is preliminary data.</text>
</comment>
<protein>
    <submittedName>
        <fullName evidence="2">PilZ domain protein</fullName>
    </submittedName>
</protein>
<gene>
    <name evidence="2" type="ORF">MMIC_P1496</name>
</gene>
<dbReference type="Pfam" id="PF07238">
    <property type="entry name" value="PilZ"/>
    <property type="match status" value="1"/>
</dbReference>
<name>A0A1L8CNP9_9PROT</name>
<dbReference type="InterPro" id="IPR009875">
    <property type="entry name" value="PilZ_domain"/>
</dbReference>
<dbReference type="RefSeq" id="WP_072659847.1">
    <property type="nucleotide sequence ID" value="NZ_BDFD01000012.1"/>
</dbReference>
<proteinExistence type="predicted"/>
<reference evidence="2 3" key="1">
    <citation type="journal article" date="2017" name="Arch. Microbiol.">
        <title>Mariprofundus micogutta sp. nov., a novel iron-oxidizing zetaproteobacterium isolated from a deep-sea hydrothermal field at the Bayonnaise knoll of the Izu-Ogasawara arc, and a description of Mariprofundales ord. nov. and Zetaproteobacteria classis nov.</title>
        <authorList>
            <person name="Makita H."/>
            <person name="Tanaka E."/>
            <person name="Mitsunobu S."/>
            <person name="Miyazaki M."/>
            <person name="Nunoura T."/>
            <person name="Uematsu K."/>
            <person name="Takaki Y."/>
            <person name="Nishi S."/>
            <person name="Shimamura S."/>
            <person name="Takai K."/>
        </authorList>
    </citation>
    <scope>NUCLEOTIDE SEQUENCE [LARGE SCALE GENOMIC DNA]</scope>
    <source>
        <strain evidence="2 3">ET2</strain>
    </source>
</reference>
<accession>A0A1L8CNP9</accession>
<evidence type="ECO:0000313" key="2">
    <source>
        <dbReference type="EMBL" id="GAV20527.1"/>
    </source>
</evidence>
<dbReference type="Proteomes" id="UP000231632">
    <property type="component" value="Unassembled WGS sequence"/>
</dbReference>
<dbReference type="STRING" id="1921010.MMIC_P1496"/>
<dbReference type="EMBL" id="BDFD01000012">
    <property type="protein sequence ID" value="GAV20527.1"/>
    <property type="molecule type" value="Genomic_DNA"/>
</dbReference>
<sequence>MRDNQRKAERRPCNDILHGEVFRVSLHENHEVKSIRDVSHGGIGINVATLVAPGEKVRLTITREQADVQLYGLVAWCAPFEKIKGQFAVGLSLS</sequence>
<dbReference type="AlphaFoldDB" id="A0A1L8CNP9"/>
<dbReference type="OrthoDB" id="9843769at2"/>
<evidence type="ECO:0000259" key="1">
    <source>
        <dbReference type="Pfam" id="PF07238"/>
    </source>
</evidence>
<feature type="domain" description="PilZ" evidence="1">
    <location>
        <begin position="5"/>
        <end position="86"/>
    </location>
</feature>
<evidence type="ECO:0000313" key="3">
    <source>
        <dbReference type="Proteomes" id="UP000231632"/>
    </source>
</evidence>
<dbReference type="GO" id="GO:0035438">
    <property type="term" value="F:cyclic-di-GMP binding"/>
    <property type="evidence" value="ECO:0007669"/>
    <property type="project" value="InterPro"/>
</dbReference>
<organism evidence="2 3">
    <name type="scientific">Mariprofundus micogutta</name>
    <dbReference type="NCBI Taxonomy" id="1921010"/>
    <lineage>
        <taxon>Bacteria</taxon>
        <taxon>Pseudomonadati</taxon>
        <taxon>Pseudomonadota</taxon>
        <taxon>Candidatius Mariprofundia</taxon>
        <taxon>Mariprofundales</taxon>
        <taxon>Mariprofundaceae</taxon>
        <taxon>Mariprofundus</taxon>
    </lineage>
</organism>
<keyword evidence="3" id="KW-1185">Reference proteome</keyword>